<proteinExistence type="predicted"/>
<dbReference type="InterPro" id="IPR058245">
    <property type="entry name" value="NreC/VraR/RcsB-like_REC"/>
</dbReference>
<sequence length="264" mass="27131">MIRVIVADDEATVRAGIAAILDAEPDIAVVGQAHDGDSAVAVVASTTPDVAVLDVRMPARRPPTPGPPVRGLRPEGPPSGRPTCADGIAAAAVIGQRHPATRIVMLTTFGLDEYVFAALRAGAAGFLLKDAEPQRVVDAVRVVAAGDAMLDPGVTHRLIDRFATGPGPEDAARLGGLTPRETQVLHQVARGLSNAEIAAVLGISASTVKDHVAVVLGKLGVRDRVQATIAAYEGGLIRPGVREQPALESSGRHGSPPSKGRLLG</sequence>
<evidence type="ECO:0000256" key="5">
    <source>
        <dbReference type="PROSITE-ProRule" id="PRU00169"/>
    </source>
</evidence>
<keyword evidence="4" id="KW-0804">Transcription</keyword>
<dbReference type="SUPFAM" id="SSF46894">
    <property type="entry name" value="C-terminal effector domain of the bipartite response regulators"/>
    <property type="match status" value="1"/>
</dbReference>
<gene>
    <name evidence="9" type="ORF">B5D80_04245</name>
</gene>
<accession>A0A2D0AX39</accession>
<dbReference type="GO" id="GO:0000160">
    <property type="term" value="P:phosphorelay signal transduction system"/>
    <property type="evidence" value="ECO:0007669"/>
    <property type="project" value="InterPro"/>
</dbReference>
<dbReference type="PANTHER" id="PTHR43214">
    <property type="entry name" value="TWO-COMPONENT RESPONSE REGULATOR"/>
    <property type="match status" value="1"/>
</dbReference>
<keyword evidence="10" id="KW-1185">Reference proteome</keyword>
<dbReference type="CDD" id="cd17535">
    <property type="entry name" value="REC_NarL-like"/>
    <property type="match status" value="1"/>
</dbReference>
<dbReference type="GO" id="GO:0006355">
    <property type="term" value="P:regulation of DNA-templated transcription"/>
    <property type="evidence" value="ECO:0007669"/>
    <property type="project" value="InterPro"/>
</dbReference>
<feature type="region of interest" description="Disordered" evidence="6">
    <location>
        <begin position="245"/>
        <end position="264"/>
    </location>
</feature>
<feature type="domain" description="Response regulatory" evidence="8">
    <location>
        <begin position="3"/>
        <end position="144"/>
    </location>
</feature>
<reference evidence="9 10" key="1">
    <citation type="submission" date="2017-03" db="EMBL/GenBank/DDBJ databases">
        <title>Whole genome sequence of Micromonospora wenchangensis, isolated from mangrove soil.</title>
        <authorList>
            <person name="Yang H."/>
        </authorList>
    </citation>
    <scope>NUCLEOTIDE SEQUENCE [LARGE SCALE GENOMIC DNA]</scope>
    <source>
        <strain evidence="9 10">CCTCC AA 2012002</strain>
    </source>
</reference>
<dbReference type="InterPro" id="IPR011006">
    <property type="entry name" value="CheY-like_superfamily"/>
</dbReference>
<dbReference type="InterPro" id="IPR001789">
    <property type="entry name" value="Sig_transdc_resp-reg_receiver"/>
</dbReference>
<dbReference type="SMART" id="SM00421">
    <property type="entry name" value="HTH_LUXR"/>
    <property type="match status" value="1"/>
</dbReference>
<dbReference type="EMBL" id="MZMV01000005">
    <property type="protein sequence ID" value="OWV11507.1"/>
    <property type="molecule type" value="Genomic_DNA"/>
</dbReference>
<evidence type="ECO:0000256" key="3">
    <source>
        <dbReference type="ARBA" id="ARBA00023125"/>
    </source>
</evidence>
<evidence type="ECO:0000313" key="9">
    <source>
        <dbReference type="EMBL" id="OWV11507.1"/>
    </source>
</evidence>
<keyword evidence="3 9" id="KW-0238">DNA-binding</keyword>
<dbReference type="AlphaFoldDB" id="A0A2D0AX39"/>
<dbReference type="OrthoDB" id="3524606at2"/>
<dbReference type="InterPro" id="IPR016032">
    <property type="entry name" value="Sig_transdc_resp-reg_C-effctor"/>
</dbReference>
<dbReference type="Pfam" id="PF00196">
    <property type="entry name" value="GerE"/>
    <property type="match status" value="1"/>
</dbReference>
<organism evidence="9 10">
    <name type="scientific">Micromonospora wenchangensis</name>
    <dbReference type="NCBI Taxonomy" id="1185415"/>
    <lineage>
        <taxon>Bacteria</taxon>
        <taxon>Bacillati</taxon>
        <taxon>Actinomycetota</taxon>
        <taxon>Actinomycetes</taxon>
        <taxon>Micromonosporales</taxon>
        <taxon>Micromonosporaceae</taxon>
        <taxon>Micromonospora</taxon>
    </lineage>
</organism>
<dbReference type="PROSITE" id="PS50110">
    <property type="entry name" value="RESPONSE_REGULATORY"/>
    <property type="match status" value="1"/>
</dbReference>
<dbReference type="PRINTS" id="PR00038">
    <property type="entry name" value="HTHLUXR"/>
</dbReference>
<feature type="modified residue" description="4-aspartylphosphate" evidence="5">
    <location>
        <position position="54"/>
    </location>
</feature>
<protein>
    <submittedName>
        <fullName evidence="9">DNA-binding response regulator</fullName>
    </submittedName>
</protein>
<evidence type="ECO:0000256" key="6">
    <source>
        <dbReference type="SAM" id="MobiDB-lite"/>
    </source>
</evidence>
<dbReference type="SMART" id="SM00448">
    <property type="entry name" value="REC"/>
    <property type="match status" value="1"/>
</dbReference>
<dbReference type="InterPro" id="IPR039420">
    <property type="entry name" value="WalR-like"/>
</dbReference>
<dbReference type="InterPro" id="IPR000792">
    <property type="entry name" value="Tscrpt_reg_LuxR_C"/>
</dbReference>
<dbReference type="RefSeq" id="WP_144081571.1">
    <property type="nucleotide sequence ID" value="NZ_CBDRBW010000021.1"/>
</dbReference>
<evidence type="ECO:0000256" key="2">
    <source>
        <dbReference type="ARBA" id="ARBA00023015"/>
    </source>
</evidence>
<dbReference type="PANTHER" id="PTHR43214:SF24">
    <property type="entry name" value="TRANSCRIPTIONAL REGULATORY PROTEIN NARL-RELATED"/>
    <property type="match status" value="1"/>
</dbReference>
<feature type="domain" description="HTH luxR-type" evidence="7">
    <location>
        <begin position="170"/>
        <end position="235"/>
    </location>
</feature>
<dbReference type="Gene3D" id="3.40.50.2300">
    <property type="match status" value="1"/>
</dbReference>
<evidence type="ECO:0000313" key="10">
    <source>
        <dbReference type="Proteomes" id="UP000197174"/>
    </source>
</evidence>
<evidence type="ECO:0000259" key="8">
    <source>
        <dbReference type="PROSITE" id="PS50110"/>
    </source>
</evidence>
<dbReference type="Proteomes" id="UP000197174">
    <property type="component" value="Unassembled WGS sequence"/>
</dbReference>
<dbReference type="PROSITE" id="PS50043">
    <property type="entry name" value="HTH_LUXR_2"/>
    <property type="match status" value="1"/>
</dbReference>
<comment type="caution">
    <text evidence="9">The sequence shown here is derived from an EMBL/GenBank/DDBJ whole genome shotgun (WGS) entry which is preliminary data.</text>
</comment>
<evidence type="ECO:0000259" key="7">
    <source>
        <dbReference type="PROSITE" id="PS50043"/>
    </source>
</evidence>
<dbReference type="Pfam" id="PF00072">
    <property type="entry name" value="Response_reg"/>
    <property type="match status" value="2"/>
</dbReference>
<evidence type="ECO:0000256" key="4">
    <source>
        <dbReference type="ARBA" id="ARBA00023163"/>
    </source>
</evidence>
<keyword evidence="2" id="KW-0805">Transcription regulation</keyword>
<dbReference type="GO" id="GO:0003677">
    <property type="term" value="F:DNA binding"/>
    <property type="evidence" value="ECO:0007669"/>
    <property type="project" value="UniProtKB-KW"/>
</dbReference>
<dbReference type="CDD" id="cd06170">
    <property type="entry name" value="LuxR_C_like"/>
    <property type="match status" value="1"/>
</dbReference>
<dbReference type="SUPFAM" id="SSF52172">
    <property type="entry name" value="CheY-like"/>
    <property type="match status" value="2"/>
</dbReference>
<feature type="region of interest" description="Disordered" evidence="6">
    <location>
        <begin position="57"/>
        <end position="80"/>
    </location>
</feature>
<name>A0A2D0AX39_9ACTN</name>
<keyword evidence="1 5" id="KW-0597">Phosphoprotein</keyword>
<evidence type="ECO:0000256" key="1">
    <source>
        <dbReference type="ARBA" id="ARBA00022553"/>
    </source>
</evidence>